<dbReference type="AlphaFoldDB" id="A0A1I6WI79"/>
<dbReference type="STRING" id="311180.SAMN04488050_1232"/>
<dbReference type="Pfam" id="PF04860">
    <property type="entry name" value="Phage_portal"/>
    <property type="match status" value="1"/>
</dbReference>
<dbReference type="OrthoDB" id="7592047at2"/>
<keyword evidence="2" id="KW-1185">Reference proteome</keyword>
<reference evidence="2" key="1">
    <citation type="submission" date="2016-10" db="EMBL/GenBank/DDBJ databases">
        <authorList>
            <person name="Varghese N."/>
            <person name="Submissions S."/>
        </authorList>
    </citation>
    <scope>NUCLEOTIDE SEQUENCE [LARGE SCALE GENOMIC DNA]</scope>
    <source>
        <strain evidence="2">DSM 26894</strain>
    </source>
</reference>
<protein>
    <submittedName>
        <fullName evidence="1">Phage portal protein, HK97 family</fullName>
    </submittedName>
</protein>
<accession>A0A1I6WI79</accession>
<organism evidence="1 2">
    <name type="scientific">Alloyangia pacifica</name>
    <dbReference type="NCBI Taxonomy" id="311180"/>
    <lineage>
        <taxon>Bacteria</taxon>
        <taxon>Pseudomonadati</taxon>
        <taxon>Pseudomonadota</taxon>
        <taxon>Alphaproteobacteria</taxon>
        <taxon>Rhodobacterales</taxon>
        <taxon>Roseobacteraceae</taxon>
        <taxon>Alloyangia</taxon>
    </lineage>
</organism>
<proteinExistence type="predicted"/>
<dbReference type="InterPro" id="IPR006427">
    <property type="entry name" value="Portal_HK97"/>
</dbReference>
<dbReference type="RefSeq" id="WP_092431019.1">
    <property type="nucleotide sequence ID" value="NZ_FNCL01000026.1"/>
</dbReference>
<evidence type="ECO:0000313" key="1">
    <source>
        <dbReference type="EMBL" id="SFT25689.1"/>
    </source>
</evidence>
<dbReference type="NCBIfam" id="TIGR01537">
    <property type="entry name" value="portal_HK97"/>
    <property type="match status" value="1"/>
</dbReference>
<dbReference type="InterPro" id="IPR006944">
    <property type="entry name" value="Phage/GTA_portal"/>
</dbReference>
<evidence type="ECO:0000313" key="2">
    <source>
        <dbReference type="Proteomes" id="UP000199392"/>
    </source>
</evidence>
<sequence length="372" mass="40188">MSLAALGATWLAQGDGYRHRPEALAASEAAIGLISDSLSALPFRVYQEGEAGRVEVAGHPFLRLTRRGVAGGRLTFPGFVSWLVRQALTYGNGLAKIESDGRGVVVDFLPIPWRGVSVEVSDAGRIIYVCSGDGLFAPRGQTVRLLPHEVLHLRCPTDDGLIGVAPLARARAASEAAVEIDATSRALWKNLTKPAYVLMHEKSISEGAAARLKRQFEGLIGGSGKGKGVLLEEGLKFEGVEIQSAESAEALDSRRFTVEEIARVFAVPTPLIGSMQGATLTNVAHLRVHFAQSTLSTWARRLEAEMARALFSDDEIERMSIEVDLSGILRGDAETRFKSWDVALRYGVLTVNEVREAEGYGPMPAVVPERET</sequence>
<dbReference type="EMBL" id="FOZW01000023">
    <property type="protein sequence ID" value="SFT25689.1"/>
    <property type="molecule type" value="Genomic_DNA"/>
</dbReference>
<name>A0A1I6WI79_9RHOB</name>
<gene>
    <name evidence="1" type="ORF">SAMN04488050_1232</name>
</gene>
<dbReference type="Proteomes" id="UP000199392">
    <property type="component" value="Unassembled WGS sequence"/>
</dbReference>